<keyword evidence="3" id="KW-1185">Reference proteome</keyword>
<sequence length="625" mass="68986">MCGWGIKPAPCRMRGQRFTAAPPRSAHAPLGFTSYTSLRADTPPRVGRTDPQPIPGWRRAQPHPLVPRASSHETHSRVGTNLHIIPKAGKPLSKTLPLSSIRQQSEDHAYVLDFASLWTSRPSYVDHSPSGRAVCSTCFILHVVMAPTSRHAFAAIVVNFQDSGFELGRGFLLQRFGSRFSCPDDGSYNDCPTSGEGIHYERWSQRGAYPDPKLPVVPEKLKSVWNRRGGKSNSTAKTHVITDFRLTANRMIHAEWKETGNDWSTTNTVQGGVEAKLLASHLGEHGSIPNGGTPGISHVRIVLDDAAGRLFFPGISYFPRLYISGLFHTSLHPHWHLRPLRLKEVCMEHSRNERAKEAGDPRGNMPTNGIARQDSHMRKSGVIRPGIEPGSPWWEASRLTAQPPWPRLQDVLYRFAPCVVISQSAPPPDQKSSHVLHLSMVTDLSGVHHTYYCPTFSMVICYSVVLHPPVPPRGERRLKCSPPAKADRTDSRRGGSRMSLVGETSRGSPASPCPCIPAPRHIKLASPSSVLRTPMPPKPPHYTLFAPVSLHASHQDDPGSIPGRVTLYFRMSESCWTMPLIGGFSRGSLVSPTLSLQRCAILTSIIFIGSQDHYVKSLPNLFTHP</sequence>
<protein>
    <submittedName>
        <fullName evidence="2">Uncharacterized protein</fullName>
    </submittedName>
</protein>
<proteinExistence type="predicted"/>
<feature type="region of interest" description="Disordered" evidence="1">
    <location>
        <begin position="35"/>
        <end position="77"/>
    </location>
</feature>
<comment type="caution">
    <text evidence="2">The sequence shown here is derived from an EMBL/GenBank/DDBJ whole genome shotgun (WGS) entry which is preliminary data.</text>
</comment>
<evidence type="ECO:0000256" key="1">
    <source>
        <dbReference type="SAM" id="MobiDB-lite"/>
    </source>
</evidence>
<dbReference type="EMBL" id="JARBHB010000005">
    <property type="protein sequence ID" value="KAJ8882439.1"/>
    <property type="molecule type" value="Genomic_DNA"/>
</dbReference>
<feature type="region of interest" description="Disordered" evidence="1">
    <location>
        <begin position="473"/>
        <end position="511"/>
    </location>
</feature>
<accession>A0ABQ9HDV0</accession>
<organism evidence="2 3">
    <name type="scientific">Dryococelus australis</name>
    <dbReference type="NCBI Taxonomy" id="614101"/>
    <lineage>
        <taxon>Eukaryota</taxon>
        <taxon>Metazoa</taxon>
        <taxon>Ecdysozoa</taxon>
        <taxon>Arthropoda</taxon>
        <taxon>Hexapoda</taxon>
        <taxon>Insecta</taxon>
        <taxon>Pterygota</taxon>
        <taxon>Neoptera</taxon>
        <taxon>Polyneoptera</taxon>
        <taxon>Phasmatodea</taxon>
        <taxon>Verophasmatodea</taxon>
        <taxon>Anareolatae</taxon>
        <taxon>Phasmatidae</taxon>
        <taxon>Eurycanthinae</taxon>
        <taxon>Dryococelus</taxon>
    </lineage>
</organism>
<evidence type="ECO:0000313" key="2">
    <source>
        <dbReference type="EMBL" id="KAJ8882439.1"/>
    </source>
</evidence>
<name>A0ABQ9HDV0_9NEOP</name>
<evidence type="ECO:0000313" key="3">
    <source>
        <dbReference type="Proteomes" id="UP001159363"/>
    </source>
</evidence>
<dbReference type="Proteomes" id="UP001159363">
    <property type="component" value="Chromosome 4"/>
</dbReference>
<reference evidence="2 3" key="1">
    <citation type="submission" date="2023-02" db="EMBL/GenBank/DDBJ databases">
        <title>LHISI_Scaffold_Assembly.</title>
        <authorList>
            <person name="Stuart O.P."/>
            <person name="Cleave R."/>
            <person name="Magrath M.J.L."/>
            <person name="Mikheyev A.S."/>
        </authorList>
    </citation>
    <scope>NUCLEOTIDE SEQUENCE [LARGE SCALE GENOMIC DNA]</scope>
    <source>
        <strain evidence="2">Daus_M_001</strain>
        <tissue evidence="2">Leg muscle</tissue>
    </source>
</reference>
<gene>
    <name evidence="2" type="ORF">PR048_014247</name>
</gene>
<feature type="region of interest" description="Disordered" evidence="1">
    <location>
        <begin position="353"/>
        <end position="372"/>
    </location>
</feature>